<reference evidence="1 2" key="2">
    <citation type="journal article" date="2011" name="PLoS Genet.">
        <title>Caenorhabditis briggsae recombinant inbred line genotypes reveal inter-strain incompatibility and the evolution of recombination.</title>
        <authorList>
            <person name="Ross J.A."/>
            <person name="Koboldt D.C."/>
            <person name="Staisch J.E."/>
            <person name="Chamberlin H.M."/>
            <person name="Gupta B.P."/>
            <person name="Miller R.D."/>
            <person name="Baird S.E."/>
            <person name="Haag E.S."/>
        </authorList>
    </citation>
    <scope>NUCLEOTIDE SEQUENCE [LARGE SCALE GENOMIC DNA]</scope>
    <source>
        <strain evidence="1 2">AF16</strain>
    </source>
</reference>
<dbReference type="KEGG" id="cbr:CBG_25556"/>
<keyword evidence="2" id="KW-1185">Reference proteome</keyword>
<evidence type="ECO:0000313" key="1">
    <source>
        <dbReference type="EMBL" id="CAR98523.1"/>
    </source>
</evidence>
<dbReference type="CTD" id="68917042"/>
<name>B6IF43_CAEBR</name>
<accession>B6IF43</accession>
<protein>
    <submittedName>
        <fullName evidence="1">Protein CBG25556</fullName>
    </submittedName>
</protein>
<organism evidence="1 2">
    <name type="scientific">Caenorhabditis briggsae</name>
    <dbReference type="NCBI Taxonomy" id="6238"/>
    <lineage>
        <taxon>Eukaryota</taxon>
        <taxon>Metazoa</taxon>
        <taxon>Ecdysozoa</taxon>
        <taxon>Nematoda</taxon>
        <taxon>Chromadorea</taxon>
        <taxon>Rhabditida</taxon>
        <taxon>Rhabditina</taxon>
        <taxon>Rhabditomorpha</taxon>
        <taxon>Rhabditoidea</taxon>
        <taxon>Rhabditidae</taxon>
        <taxon>Peloderinae</taxon>
        <taxon>Caenorhabditis</taxon>
    </lineage>
</organism>
<dbReference type="Proteomes" id="UP000008549">
    <property type="component" value="Unassembled WGS sequence"/>
</dbReference>
<evidence type="ECO:0000313" key="2">
    <source>
        <dbReference type="Proteomes" id="UP000008549"/>
    </source>
</evidence>
<dbReference type="InParanoid" id="B6IF43"/>
<proteinExistence type="predicted"/>
<dbReference type="GeneID" id="68917042"/>
<sequence>MQKGRSTELCEARGWPKWIVAKTIKS</sequence>
<dbReference type="RefSeq" id="XP_045098095.1">
    <property type="nucleotide sequence ID" value="XM_045242251.1"/>
</dbReference>
<dbReference type="EMBL" id="HE601438">
    <property type="protein sequence ID" value="CAR98523.1"/>
    <property type="molecule type" value="Genomic_DNA"/>
</dbReference>
<reference evidence="1 2" key="1">
    <citation type="journal article" date="2003" name="PLoS Biol.">
        <title>The genome sequence of Caenorhabditis briggsae: a platform for comparative genomics.</title>
        <authorList>
            <person name="Stein L.D."/>
            <person name="Bao Z."/>
            <person name="Blasiar D."/>
            <person name="Blumenthal T."/>
            <person name="Brent M.R."/>
            <person name="Chen N."/>
            <person name="Chinwalla A."/>
            <person name="Clarke L."/>
            <person name="Clee C."/>
            <person name="Coghlan A."/>
            <person name="Coulson A."/>
            <person name="D'Eustachio P."/>
            <person name="Fitch D.H."/>
            <person name="Fulton L.A."/>
            <person name="Fulton R.E."/>
            <person name="Griffiths-Jones S."/>
            <person name="Harris T.W."/>
            <person name="Hillier L.W."/>
            <person name="Kamath R."/>
            <person name="Kuwabara P.E."/>
            <person name="Mardis E.R."/>
            <person name="Marra M.A."/>
            <person name="Miner T.L."/>
            <person name="Minx P."/>
            <person name="Mullikin J.C."/>
            <person name="Plumb R.W."/>
            <person name="Rogers J."/>
            <person name="Schein J.E."/>
            <person name="Sohrmann M."/>
            <person name="Spieth J."/>
            <person name="Stajich J.E."/>
            <person name="Wei C."/>
            <person name="Willey D."/>
            <person name="Wilson R.K."/>
            <person name="Durbin R."/>
            <person name="Waterston R.H."/>
        </authorList>
    </citation>
    <scope>NUCLEOTIDE SEQUENCE [LARGE SCALE GENOMIC DNA]</scope>
    <source>
        <strain evidence="1 2">AF16</strain>
    </source>
</reference>
<dbReference type="AlphaFoldDB" id="B6IF43"/>
<gene>
    <name evidence="1" type="ORF">CBG25556</name>
    <name evidence="1" type="ORF">CBG_25556</name>
</gene>
<dbReference type="HOGENOM" id="CLU_3417438_0_0_1"/>